<feature type="transmembrane region" description="Helical" evidence="1">
    <location>
        <begin position="209"/>
        <end position="231"/>
    </location>
</feature>
<dbReference type="STRING" id="1121357.SAMN05661109_00571"/>
<dbReference type="AlphaFoldDB" id="A0A1H9QJT6"/>
<feature type="transmembrane region" description="Helical" evidence="1">
    <location>
        <begin position="12"/>
        <end position="32"/>
    </location>
</feature>
<feature type="transmembrane region" description="Helical" evidence="1">
    <location>
        <begin position="288"/>
        <end position="307"/>
    </location>
</feature>
<proteinExistence type="predicted"/>
<feature type="transmembrane region" description="Helical" evidence="1">
    <location>
        <begin position="261"/>
        <end position="282"/>
    </location>
</feature>
<feature type="transmembrane region" description="Helical" evidence="1">
    <location>
        <begin position="38"/>
        <end position="59"/>
    </location>
</feature>
<keyword evidence="1" id="KW-0812">Transmembrane</keyword>
<gene>
    <name evidence="2" type="ORF">SAMN05661109_00571</name>
</gene>
<sequence length="330" mass="37551">MFKLRWSSLGSTVPITVVTHLTVLFVLSLIYSHGFLTATLALIITLVFLLILFILYFLWMRRKWNSVEAQSRPAVFADIITGTGPIRLAMLAVGQLAFIYAVVFFFARVRSLLEGTELEFVSSLIEYFPRLSRPQTLSLPFWPGVALLLVSALLSSVLVFVGALGWSDAEKRRRVNTIYQYFSGLLSISLPYVGFYLPRVSDSLVANGVWTYILLVYYSSHILTFAGALFLRMDGATVERVLRKNLNTLSYRDFTLRYFKLIRLPVWALLFVILCPLPQMAINCLAESHPLLLVIPVVALALQLIASDRLWRWIDSRSNPQWLFKGSSRR</sequence>
<feature type="transmembrane region" description="Helical" evidence="1">
    <location>
        <begin position="178"/>
        <end position="197"/>
    </location>
</feature>
<evidence type="ECO:0000313" key="2">
    <source>
        <dbReference type="EMBL" id="SER60688.1"/>
    </source>
</evidence>
<evidence type="ECO:0000313" key="3">
    <source>
        <dbReference type="Proteomes" id="UP000198929"/>
    </source>
</evidence>
<dbReference type="Proteomes" id="UP000198929">
    <property type="component" value="Unassembled WGS sequence"/>
</dbReference>
<evidence type="ECO:0000256" key="1">
    <source>
        <dbReference type="SAM" id="Phobius"/>
    </source>
</evidence>
<protein>
    <submittedName>
        <fullName evidence="2">Uncharacterized protein</fullName>
    </submittedName>
</protein>
<dbReference type="EMBL" id="FOGQ01000002">
    <property type="protein sequence ID" value="SER60688.1"/>
    <property type="molecule type" value="Genomic_DNA"/>
</dbReference>
<organism evidence="2 3">
    <name type="scientific">Corynebacterium cystitidis DSM 20524</name>
    <dbReference type="NCBI Taxonomy" id="1121357"/>
    <lineage>
        <taxon>Bacteria</taxon>
        <taxon>Bacillati</taxon>
        <taxon>Actinomycetota</taxon>
        <taxon>Actinomycetes</taxon>
        <taxon>Mycobacteriales</taxon>
        <taxon>Corynebacteriaceae</taxon>
        <taxon>Corynebacterium</taxon>
    </lineage>
</organism>
<feature type="transmembrane region" description="Helical" evidence="1">
    <location>
        <begin position="88"/>
        <end position="107"/>
    </location>
</feature>
<keyword evidence="1" id="KW-0472">Membrane</keyword>
<keyword evidence="3" id="KW-1185">Reference proteome</keyword>
<reference evidence="3" key="1">
    <citation type="submission" date="2016-10" db="EMBL/GenBank/DDBJ databases">
        <authorList>
            <person name="Varghese N."/>
            <person name="Submissions S."/>
        </authorList>
    </citation>
    <scope>NUCLEOTIDE SEQUENCE [LARGE SCALE GENOMIC DNA]</scope>
    <source>
        <strain evidence="3">DSM 20524</strain>
    </source>
</reference>
<keyword evidence="1" id="KW-1133">Transmembrane helix</keyword>
<feature type="transmembrane region" description="Helical" evidence="1">
    <location>
        <begin position="141"/>
        <end position="166"/>
    </location>
</feature>
<name>A0A1H9QJT6_9CORY</name>
<accession>A0A1H9QJT6</accession>